<proteinExistence type="predicted"/>
<dbReference type="Proteomes" id="UP001221142">
    <property type="component" value="Unassembled WGS sequence"/>
</dbReference>
<dbReference type="Gene3D" id="3.80.10.10">
    <property type="entry name" value="Ribonuclease Inhibitor"/>
    <property type="match status" value="1"/>
</dbReference>
<dbReference type="InterPro" id="IPR032675">
    <property type="entry name" value="LRR_dom_sf"/>
</dbReference>
<name>A0AAD7BFY3_9AGAR</name>
<keyword evidence="2" id="KW-1185">Reference proteome</keyword>
<organism evidence="1 2">
    <name type="scientific">Roridomyces roridus</name>
    <dbReference type="NCBI Taxonomy" id="1738132"/>
    <lineage>
        <taxon>Eukaryota</taxon>
        <taxon>Fungi</taxon>
        <taxon>Dikarya</taxon>
        <taxon>Basidiomycota</taxon>
        <taxon>Agaricomycotina</taxon>
        <taxon>Agaricomycetes</taxon>
        <taxon>Agaricomycetidae</taxon>
        <taxon>Agaricales</taxon>
        <taxon>Marasmiineae</taxon>
        <taxon>Mycenaceae</taxon>
        <taxon>Roridomyces</taxon>
    </lineage>
</organism>
<sequence>MHTGAQSAERAITLWLPNEILTQVIQNAPKCDQATLCRVSRLFYGLALPSLNRTVTLCTVGFNVEVLEAFSSALIQNPERADSVRSLTFINGCSSTVPTEDILIQSLTLMRRLEHLSIDDSQAHMYAWELNIEQFLSRHPTITHLRLGSEIGQNVDSADLMEGTLLPKLQYYHGMLRLLGAFSTHSLLALRTSWTLQNRDLVQNLVAQTNPNLSLCIECLFEHQLSDILIQLPARMPQLKKLKLLGWDRMVMSAMSVPDTVDQITAYLTRFECLTYLALNHVFDQGSSAVDNRKALQVWANACPTLRGGGIGEMAGRKVGEQW</sequence>
<accession>A0AAD7BFY3</accession>
<dbReference type="AlphaFoldDB" id="A0AAD7BFY3"/>
<evidence type="ECO:0000313" key="1">
    <source>
        <dbReference type="EMBL" id="KAJ7619669.1"/>
    </source>
</evidence>
<evidence type="ECO:0000313" key="2">
    <source>
        <dbReference type="Proteomes" id="UP001221142"/>
    </source>
</evidence>
<dbReference type="EMBL" id="JARKIF010000018">
    <property type="protein sequence ID" value="KAJ7619669.1"/>
    <property type="molecule type" value="Genomic_DNA"/>
</dbReference>
<gene>
    <name evidence="1" type="ORF">FB45DRAFT_1033520</name>
</gene>
<comment type="caution">
    <text evidence="1">The sequence shown here is derived from an EMBL/GenBank/DDBJ whole genome shotgun (WGS) entry which is preliminary data.</text>
</comment>
<reference evidence="1" key="1">
    <citation type="submission" date="2023-03" db="EMBL/GenBank/DDBJ databases">
        <title>Massive genome expansion in bonnet fungi (Mycena s.s.) driven by repeated elements and novel gene families across ecological guilds.</title>
        <authorList>
            <consortium name="Lawrence Berkeley National Laboratory"/>
            <person name="Harder C.B."/>
            <person name="Miyauchi S."/>
            <person name="Viragh M."/>
            <person name="Kuo A."/>
            <person name="Thoen E."/>
            <person name="Andreopoulos B."/>
            <person name="Lu D."/>
            <person name="Skrede I."/>
            <person name="Drula E."/>
            <person name="Henrissat B."/>
            <person name="Morin E."/>
            <person name="Kohler A."/>
            <person name="Barry K."/>
            <person name="LaButti K."/>
            <person name="Morin E."/>
            <person name="Salamov A."/>
            <person name="Lipzen A."/>
            <person name="Mereny Z."/>
            <person name="Hegedus B."/>
            <person name="Baldrian P."/>
            <person name="Stursova M."/>
            <person name="Weitz H."/>
            <person name="Taylor A."/>
            <person name="Grigoriev I.V."/>
            <person name="Nagy L.G."/>
            <person name="Martin F."/>
            <person name="Kauserud H."/>
        </authorList>
    </citation>
    <scope>NUCLEOTIDE SEQUENCE</scope>
    <source>
        <strain evidence="1">9284</strain>
    </source>
</reference>
<protein>
    <recommendedName>
        <fullName evidence="3">F-box domain-containing protein</fullName>
    </recommendedName>
</protein>
<evidence type="ECO:0008006" key="3">
    <source>
        <dbReference type="Google" id="ProtNLM"/>
    </source>
</evidence>